<accession>A0A975B6K4</accession>
<dbReference type="SUPFAM" id="SSF46565">
    <property type="entry name" value="Chaperone J-domain"/>
    <property type="match status" value="1"/>
</dbReference>
<dbReference type="Proteomes" id="UP000663720">
    <property type="component" value="Chromosome"/>
</dbReference>
<feature type="domain" description="J" evidence="1">
    <location>
        <begin position="273"/>
        <end position="330"/>
    </location>
</feature>
<organism evidence="2 3">
    <name type="scientific">Desulfonema limicola</name>
    <dbReference type="NCBI Taxonomy" id="45656"/>
    <lineage>
        <taxon>Bacteria</taxon>
        <taxon>Pseudomonadati</taxon>
        <taxon>Thermodesulfobacteriota</taxon>
        <taxon>Desulfobacteria</taxon>
        <taxon>Desulfobacterales</taxon>
        <taxon>Desulfococcaceae</taxon>
        <taxon>Desulfonema</taxon>
    </lineage>
</organism>
<dbReference type="EMBL" id="CP061799">
    <property type="protein sequence ID" value="QTA79765.1"/>
    <property type="molecule type" value="Genomic_DNA"/>
</dbReference>
<evidence type="ECO:0000259" key="1">
    <source>
        <dbReference type="PROSITE" id="PS50076"/>
    </source>
</evidence>
<gene>
    <name evidence="2" type="ORF">dnl_20430</name>
</gene>
<proteinExistence type="predicted"/>
<dbReference type="CDD" id="cd06257">
    <property type="entry name" value="DnaJ"/>
    <property type="match status" value="1"/>
</dbReference>
<dbReference type="SMART" id="SM00271">
    <property type="entry name" value="DnaJ"/>
    <property type="match status" value="1"/>
</dbReference>
<keyword evidence="3" id="KW-1185">Reference proteome</keyword>
<evidence type="ECO:0000313" key="2">
    <source>
        <dbReference type="EMBL" id="QTA79765.1"/>
    </source>
</evidence>
<reference evidence="2" key="1">
    <citation type="journal article" date="2021" name="Microb. Physiol.">
        <title>Proteogenomic Insights into the Physiology of Marine, Sulfate-Reducing, Filamentous Desulfonema limicola and Desulfonema magnum.</title>
        <authorList>
            <person name="Schnaars V."/>
            <person name="Wohlbrand L."/>
            <person name="Scheve S."/>
            <person name="Hinrichs C."/>
            <person name="Reinhardt R."/>
            <person name="Rabus R."/>
        </authorList>
    </citation>
    <scope>NUCLEOTIDE SEQUENCE</scope>
    <source>
        <strain evidence="2">5ac10</strain>
    </source>
</reference>
<dbReference type="InterPro" id="IPR036869">
    <property type="entry name" value="J_dom_sf"/>
</dbReference>
<sequence length="334" mass="40212">MYLARKRIKGTIHYIIRESYKDHDFILSRDLFYLGTEPDRYIVYPGGNTFYIDEIVEDRLKHLGLKPAGDELENIFWPFIKPDIKRAQQHFRQRGSEKKTIFSQKSLNKDFHLFDRRRVHFLRYGQMDQGKIGLVSPRLFKILHHKSRDEIEQYFMESEQILRPHEIKTYIFVIFDLQKHFNQSYAKTMPQALDQTLVDEYFIKEICRLNKEEDFWTGAKYTSLNEYLIRYLVMFYDNEYGRSTYLEDIYQEWMDSRRDFRFSVKKTSVSMDEASTIFGISETRLRQMTKKELTNLYRQKAQEIHPDKGGDHDAFIRLSNAYQDIKGKKSKVNS</sequence>
<dbReference type="InterPro" id="IPR001623">
    <property type="entry name" value="DnaJ_domain"/>
</dbReference>
<evidence type="ECO:0000313" key="3">
    <source>
        <dbReference type="Proteomes" id="UP000663720"/>
    </source>
</evidence>
<dbReference type="PROSITE" id="PS50076">
    <property type="entry name" value="DNAJ_2"/>
    <property type="match status" value="1"/>
</dbReference>
<protein>
    <submittedName>
        <fullName evidence="2">Chaperone J domain-containing protein</fullName>
    </submittedName>
</protein>
<dbReference type="KEGG" id="dli:dnl_20430"/>
<dbReference type="Gene3D" id="1.10.287.110">
    <property type="entry name" value="DnaJ domain"/>
    <property type="match status" value="1"/>
</dbReference>
<dbReference type="AlphaFoldDB" id="A0A975B6K4"/>
<dbReference type="RefSeq" id="WP_207691477.1">
    <property type="nucleotide sequence ID" value="NZ_CP061799.1"/>
</dbReference>
<name>A0A975B6K4_9BACT</name>